<reference evidence="2" key="1">
    <citation type="submission" date="2023-07" db="EMBL/GenBank/DDBJ databases">
        <title>30 novel species of actinomycetes from the DSMZ collection.</title>
        <authorList>
            <person name="Nouioui I."/>
        </authorList>
    </citation>
    <scope>NUCLEOTIDE SEQUENCE [LARGE SCALE GENOMIC DNA]</scope>
    <source>
        <strain evidence="2">DSM 41886</strain>
    </source>
</reference>
<name>A0ABU2RXI3_9ACTN</name>
<evidence type="ECO:0000313" key="1">
    <source>
        <dbReference type="EMBL" id="MDT0441430.1"/>
    </source>
</evidence>
<accession>A0ABU2RXI3</accession>
<sequence length="80" mass="8758">MHAEYRHDCVTSRKSRTVFRGTILPARKRVALRQCGGTTARVRQCLDVSELLQMMTESGNDTHATPADTSDAAIAVVAAR</sequence>
<keyword evidence="2" id="KW-1185">Reference proteome</keyword>
<dbReference type="RefSeq" id="WP_311615191.1">
    <property type="nucleotide sequence ID" value="NZ_JAVREV010000001.1"/>
</dbReference>
<organism evidence="1 2">
    <name type="scientific">Streptomyces johnsoniae</name>
    <dbReference type="NCBI Taxonomy" id="3075532"/>
    <lineage>
        <taxon>Bacteria</taxon>
        <taxon>Bacillati</taxon>
        <taxon>Actinomycetota</taxon>
        <taxon>Actinomycetes</taxon>
        <taxon>Kitasatosporales</taxon>
        <taxon>Streptomycetaceae</taxon>
        <taxon>Streptomyces</taxon>
    </lineage>
</organism>
<protein>
    <submittedName>
        <fullName evidence="1">Uncharacterized protein</fullName>
    </submittedName>
</protein>
<proteinExistence type="predicted"/>
<comment type="caution">
    <text evidence="1">The sequence shown here is derived from an EMBL/GenBank/DDBJ whole genome shotgun (WGS) entry which is preliminary data.</text>
</comment>
<dbReference type="Proteomes" id="UP001183615">
    <property type="component" value="Unassembled WGS sequence"/>
</dbReference>
<gene>
    <name evidence="1" type="ORF">RM779_02280</name>
</gene>
<dbReference type="EMBL" id="JAVREV010000001">
    <property type="protein sequence ID" value="MDT0441430.1"/>
    <property type="molecule type" value="Genomic_DNA"/>
</dbReference>
<evidence type="ECO:0000313" key="2">
    <source>
        <dbReference type="Proteomes" id="UP001183615"/>
    </source>
</evidence>